<dbReference type="Pfam" id="PF07484">
    <property type="entry name" value="Collar"/>
    <property type="match status" value="1"/>
</dbReference>
<reference evidence="2 3" key="1">
    <citation type="submission" date="2019-03" db="EMBL/GenBank/DDBJ databases">
        <title>Genomic Encyclopedia of Type Strains, Phase IV (KMG-IV): sequencing the most valuable type-strain genomes for metagenomic binning, comparative biology and taxonomic classification.</title>
        <authorList>
            <person name="Goeker M."/>
        </authorList>
    </citation>
    <scope>NUCLEOTIDE SEQUENCE [LARGE SCALE GENOMIC DNA]</scope>
    <source>
        <strain evidence="2 3">DSM 11901</strain>
    </source>
</reference>
<dbReference type="OrthoDB" id="9810174at2"/>
<evidence type="ECO:0000259" key="1">
    <source>
        <dbReference type="Pfam" id="PF07484"/>
    </source>
</evidence>
<dbReference type="EMBL" id="SNXW01000011">
    <property type="protein sequence ID" value="TDP80670.1"/>
    <property type="molecule type" value="Genomic_DNA"/>
</dbReference>
<dbReference type="Gene3D" id="3.90.1340.10">
    <property type="entry name" value="Phage tail collar domain"/>
    <property type="match status" value="1"/>
</dbReference>
<name>A0A4R6R4A9_9BURK</name>
<protein>
    <submittedName>
        <fullName evidence="2">Microcystin-dependent protein</fullName>
    </submittedName>
</protein>
<evidence type="ECO:0000313" key="3">
    <source>
        <dbReference type="Proteomes" id="UP000294593"/>
    </source>
</evidence>
<accession>A0A4R6R4A9</accession>
<dbReference type="SUPFAM" id="SSF88874">
    <property type="entry name" value="Receptor-binding domain of short tail fibre protein gp12"/>
    <property type="match status" value="1"/>
</dbReference>
<evidence type="ECO:0000313" key="2">
    <source>
        <dbReference type="EMBL" id="TDP80670.1"/>
    </source>
</evidence>
<sequence>MSDPFVGEVRMFTGNFPPSGWAFCNGQLLPLSQNTALFSLLGTTYGGDGRSTFALPKLMDAMPVGAGQGPGLAPVQLGEAGGADSVTLQPSQMPPHSHAVNTAVAADSKAPSNDRYIAPTGDGSAAYRGPSHQVPLSAAAVSLNGGGRPHNNRPPVQVVSFIIALQGVFPQRA</sequence>
<dbReference type="RefSeq" id="WP_133610943.1">
    <property type="nucleotide sequence ID" value="NZ_SNXW01000011.1"/>
</dbReference>
<comment type="caution">
    <text evidence="2">The sequence shown here is derived from an EMBL/GenBank/DDBJ whole genome shotgun (WGS) entry which is preliminary data.</text>
</comment>
<keyword evidence="3" id="KW-1185">Reference proteome</keyword>
<dbReference type="AlphaFoldDB" id="A0A4R6R4A9"/>
<dbReference type="InterPro" id="IPR011083">
    <property type="entry name" value="Phage_tail_collar_dom"/>
</dbReference>
<proteinExistence type="predicted"/>
<dbReference type="Proteomes" id="UP000294593">
    <property type="component" value="Unassembled WGS sequence"/>
</dbReference>
<feature type="domain" description="Phage tail collar" evidence="1">
    <location>
        <begin position="7"/>
        <end position="62"/>
    </location>
</feature>
<organism evidence="2 3">
    <name type="scientific">Aquabacterium commune</name>
    <dbReference type="NCBI Taxonomy" id="70586"/>
    <lineage>
        <taxon>Bacteria</taxon>
        <taxon>Pseudomonadati</taxon>
        <taxon>Pseudomonadota</taxon>
        <taxon>Betaproteobacteria</taxon>
        <taxon>Burkholderiales</taxon>
        <taxon>Aquabacterium</taxon>
    </lineage>
</organism>
<gene>
    <name evidence="2" type="ORF">EV672_1115</name>
</gene>
<dbReference type="InterPro" id="IPR037053">
    <property type="entry name" value="Phage_tail_collar_dom_sf"/>
</dbReference>